<name>A0ABX8LDG3_9CHLA</name>
<dbReference type="Gene3D" id="3.30.565.10">
    <property type="entry name" value="Histidine kinase-like ATPase, C-terminal domain"/>
    <property type="match status" value="1"/>
</dbReference>
<protein>
    <recommendedName>
        <fullName evidence="2 5">DNA mismatch repair protein MutL</fullName>
    </recommendedName>
</protein>
<dbReference type="GO" id="GO:0004519">
    <property type="term" value="F:endonuclease activity"/>
    <property type="evidence" value="ECO:0007669"/>
    <property type="project" value="UniProtKB-KW"/>
</dbReference>
<dbReference type="InterPro" id="IPR002099">
    <property type="entry name" value="MutL/Mlh/PMS"/>
</dbReference>
<gene>
    <name evidence="5 8" type="primary">mutL</name>
    <name evidence="8" type="ORF">JJJ19_02355</name>
</gene>
<evidence type="ECO:0000259" key="7">
    <source>
        <dbReference type="SMART" id="SM01340"/>
    </source>
</evidence>
<dbReference type="HAMAP" id="MF_00149">
    <property type="entry name" value="DNA_mis_repair"/>
    <property type="match status" value="1"/>
</dbReference>
<dbReference type="Pfam" id="PF13589">
    <property type="entry name" value="HATPase_c_3"/>
    <property type="match status" value="1"/>
</dbReference>
<accession>A0ABX8LDG3</accession>
<dbReference type="InterPro" id="IPR036890">
    <property type="entry name" value="HATPase_C_sf"/>
</dbReference>
<dbReference type="InterPro" id="IPR020568">
    <property type="entry name" value="Ribosomal_Su5_D2-typ_SF"/>
</dbReference>
<dbReference type="Pfam" id="PF01119">
    <property type="entry name" value="DNA_mis_repair"/>
    <property type="match status" value="1"/>
</dbReference>
<evidence type="ECO:0000256" key="3">
    <source>
        <dbReference type="ARBA" id="ARBA00022763"/>
    </source>
</evidence>
<dbReference type="SUPFAM" id="SSF55874">
    <property type="entry name" value="ATPase domain of HSP90 chaperone/DNA topoisomerase II/histidine kinase"/>
    <property type="match status" value="1"/>
</dbReference>
<dbReference type="InterPro" id="IPR014790">
    <property type="entry name" value="MutL_C"/>
</dbReference>
<dbReference type="Pfam" id="PF08676">
    <property type="entry name" value="MutL_C"/>
    <property type="match status" value="1"/>
</dbReference>
<comment type="similarity">
    <text evidence="1 5">Belongs to the DNA mismatch repair MutL/HexB family.</text>
</comment>
<dbReference type="InterPro" id="IPR042121">
    <property type="entry name" value="MutL_C_regsub"/>
</dbReference>
<dbReference type="CDD" id="cd16926">
    <property type="entry name" value="HATPase_MutL-MLH-PMS-like"/>
    <property type="match status" value="1"/>
</dbReference>
<feature type="domain" description="DNA mismatch repair protein S5" evidence="7">
    <location>
        <begin position="211"/>
        <end position="329"/>
    </location>
</feature>
<dbReference type="Gene3D" id="3.30.1370.100">
    <property type="entry name" value="MutL, C-terminal domain, regulatory subdomain"/>
    <property type="match status" value="1"/>
</dbReference>
<dbReference type="NCBIfam" id="NF000954">
    <property type="entry name" value="PRK00095.2-5"/>
    <property type="match status" value="1"/>
</dbReference>
<keyword evidence="3 5" id="KW-0227">DNA damage</keyword>
<evidence type="ECO:0000313" key="8">
    <source>
        <dbReference type="EMBL" id="QXE28333.1"/>
    </source>
</evidence>
<evidence type="ECO:0000256" key="4">
    <source>
        <dbReference type="ARBA" id="ARBA00023204"/>
    </source>
</evidence>
<dbReference type="PANTHER" id="PTHR10073">
    <property type="entry name" value="DNA MISMATCH REPAIR PROTEIN MLH, PMS, MUTL"/>
    <property type="match status" value="1"/>
</dbReference>
<dbReference type="SMART" id="SM01340">
    <property type="entry name" value="DNA_mis_repair"/>
    <property type="match status" value="1"/>
</dbReference>
<dbReference type="PANTHER" id="PTHR10073:SF12">
    <property type="entry name" value="DNA MISMATCH REPAIR PROTEIN MLH1"/>
    <property type="match status" value="1"/>
</dbReference>
<evidence type="ECO:0000259" key="6">
    <source>
        <dbReference type="SMART" id="SM00853"/>
    </source>
</evidence>
<dbReference type="CDD" id="cd00782">
    <property type="entry name" value="MutL_Trans"/>
    <property type="match status" value="1"/>
</dbReference>
<proteinExistence type="inferred from homology"/>
<reference evidence="8" key="1">
    <citation type="submission" date="2021-01" db="EMBL/GenBank/DDBJ databases">
        <title>Chlamydial infections in birds of prey presented to California wildlife rehabilitation facilities.</title>
        <authorList>
            <person name="Seibert B.A."/>
            <person name="Keel M.K."/>
            <person name="Kelly T.R."/>
            <person name="Nilsen R.A."/>
            <person name="Pesti D.R."/>
            <person name="Ciembor P.X."/>
            <person name="Gregory C.R."/>
            <person name="Ritchie B.W."/>
            <person name="Hawkins M.G."/>
        </authorList>
    </citation>
    <scope>NUCLEOTIDE SEQUENCE [LARGE SCALE GENOMIC DNA]</scope>
    <source>
        <strain evidence="8">SWA</strain>
    </source>
</reference>
<keyword evidence="8" id="KW-0255">Endonuclease</keyword>
<evidence type="ECO:0000256" key="2">
    <source>
        <dbReference type="ARBA" id="ARBA00021975"/>
    </source>
</evidence>
<dbReference type="EMBL" id="CP067334">
    <property type="protein sequence ID" value="QXE28333.1"/>
    <property type="molecule type" value="Genomic_DNA"/>
</dbReference>
<dbReference type="InterPro" id="IPR014762">
    <property type="entry name" value="DNA_mismatch_repair_CS"/>
</dbReference>
<evidence type="ECO:0000256" key="5">
    <source>
        <dbReference type="HAMAP-Rule" id="MF_00149"/>
    </source>
</evidence>
<keyword evidence="8" id="KW-0540">Nuclease</keyword>
<evidence type="ECO:0000256" key="1">
    <source>
        <dbReference type="ARBA" id="ARBA00006082"/>
    </source>
</evidence>
<dbReference type="NCBIfam" id="TIGR00585">
    <property type="entry name" value="mutl"/>
    <property type="match status" value="1"/>
</dbReference>
<dbReference type="SUPFAM" id="SSF118116">
    <property type="entry name" value="DNA mismatch repair protein MutL"/>
    <property type="match status" value="1"/>
</dbReference>
<dbReference type="InterPro" id="IPR014721">
    <property type="entry name" value="Ribsml_uS5_D2-typ_fold_subgr"/>
</dbReference>
<sequence>MAARPLIQLLDTITINQIAAGEVIENAISVVKELVENALDAGADEIEVETLGGGQGLIVVKDNGCGMSSEEVTLALKRHATSKIEEFSDVFSLSSFGFRGEALPAIASISKMEILSCPKGGEGSRTIIHGGEVIAAEAKPRQLGTTISVDSLFYNVPVRRGFQKSPQTDRVAMRKLLENRILSIEGVGWSWISERQQEFHILKHQGLAERVAFVMGEGFMQEAFRVDRVEEPVRLVGFLGSPSFHRPTRLGQRIFINDRPVDSALISKQISEAYAMLLPPQRYPVFVLKLYLPPKWCDFNVHPQKTEVRILKEEFVREFLSESIGEVLARSQESSICEKTSFTLPTLRFFDGQLLETSLEQQPWEPMSLPVTRLATPSIRSVSSPDCQQEIPSIDTQTEIVWGESQGVRFLTSLGKIVLAEDSEGVHAIFTEAARKHLFYLSLLESQQECYKSQYFLVPLCLEVTPQERVFLLSHIEEFKQLGIEISQIGPCVFAIESAPTFIGEEELKSWILSLAAESHTKVDKKAMALLIKEALTQTIFCKTLRTFDISWLSLLWQIGKPEKAFDGALIRRLILDEDFIKE</sequence>
<feature type="domain" description="MutL C-terminal dimerisation" evidence="6">
    <location>
        <begin position="410"/>
        <end position="551"/>
    </location>
</feature>
<dbReference type="InterPro" id="IPR037198">
    <property type="entry name" value="MutL_C_sf"/>
</dbReference>
<dbReference type="SUPFAM" id="SSF54211">
    <property type="entry name" value="Ribosomal protein S5 domain 2-like"/>
    <property type="match status" value="1"/>
</dbReference>
<dbReference type="Gene3D" id="3.30.230.10">
    <property type="match status" value="1"/>
</dbReference>
<dbReference type="InterPro" id="IPR013507">
    <property type="entry name" value="DNA_mismatch_S5_2-like"/>
</dbReference>
<dbReference type="PROSITE" id="PS00058">
    <property type="entry name" value="DNA_MISMATCH_REPAIR_1"/>
    <property type="match status" value="1"/>
</dbReference>
<keyword evidence="4 5" id="KW-0234">DNA repair</keyword>
<dbReference type="InterPro" id="IPR020667">
    <property type="entry name" value="DNA_mismatch_repair_MutL"/>
</dbReference>
<dbReference type="Proteomes" id="UP000683565">
    <property type="component" value="Chromosome"/>
</dbReference>
<keyword evidence="9" id="KW-1185">Reference proteome</keyword>
<comment type="function">
    <text evidence="5">This protein is involved in the repair of mismatches in DNA. It is required for dam-dependent methyl-directed DNA mismatch repair. May act as a 'molecular matchmaker', a protein that promotes the formation of a stable complex between two or more DNA-binding proteins in an ATP-dependent manner without itself being part of a final effector complex.</text>
</comment>
<keyword evidence="8" id="KW-0378">Hydrolase</keyword>
<dbReference type="RefSeq" id="WP_131743840.1">
    <property type="nucleotide sequence ID" value="NZ_CAAAFM010000001.1"/>
</dbReference>
<evidence type="ECO:0000313" key="9">
    <source>
        <dbReference type="Proteomes" id="UP000683565"/>
    </source>
</evidence>
<dbReference type="SMART" id="SM00853">
    <property type="entry name" value="MutL_C"/>
    <property type="match status" value="1"/>
</dbReference>
<dbReference type="InterPro" id="IPR038973">
    <property type="entry name" value="MutL/Mlh/Pms-like"/>
</dbReference>
<organism evidence="8 9">
    <name type="scientific">Chlamydia buteonis</name>
    <dbReference type="NCBI Taxonomy" id="2494525"/>
    <lineage>
        <taxon>Bacteria</taxon>
        <taxon>Pseudomonadati</taxon>
        <taxon>Chlamydiota</taxon>
        <taxon>Chlamydiia</taxon>
        <taxon>Chlamydiales</taxon>
        <taxon>Chlamydiaceae</taxon>
        <taxon>Chlamydia/Chlamydophila group</taxon>
        <taxon>Chlamydia</taxon>
    </lineage>
</organism>